<organism evidence="1">
    <name type="scientific">uncultured gamma proteobacterium EF100_93H11</name>
    <dbReference type="NCBI Taxonomy" id="710976"/>
    <lineage>
        <taxon>Bacteria</taxon>
        <taxon>Pseudomonadati</taxon>
        <taxon>Pseudomonadota</taxon>
        <taxon>Gammaproteobacteria</taxon>
        <taxon>environmental samples</taxon>
    </lineage>
</organism>
<protein>
    <submittedName>
        <fullName evidence="1">NADPH:quinone reductase and related Zn-dependent oxidoreductases</fullName>
    </submittedName>
</protein>
<dbReference type="Pfam" id="PF13602">
    <property type="entry name" value="ADH_zinc_N_2"/>
    <property type="match status" value="1"/>
</dbReference>
<accession>E0Y1W7</accession>
<dbReference type="Gene3D" id="3.40.50.720">
    <property type="entry name" value="NAD(P)-binding Rossmann-like Domain"/>
    <property type="match status" value="1"/>
</dbReference>
<sequence>MFSSEAFNKVVHGGDFILQGKGSVYLTRPSLFNYIPDRNSLLACVSELFEVMQDGTVRAEVRQERPLSEAADAHRDLEARRTTGATVLIP</sequence>
<name>E0Y1W7_9GAMM</name>
<evidence type="ECO:0000313" key="1">
    <source>
        <dbReference type="EMBL" id="ADI20658.1"/>
    </source>
</evidence>
<dbReference type="AlphaFoldDB" id="E0Y1W7"/>
<reference evidence="1" key="1">
    <citation type="journal article" date="2011" name="Environ. Microbiol.">
        <title>Time-series analyses of Monterey Bay coastal microbial picoplankton using a 'genome proxy' microarray.</title>
        <authorList>
            <person name="Rich V.I."/>
            <person name="Pham V.D."/>
            <person name="Eppley J."/>
            <person name="Shi Y."/>
            <person name="DeLong E.F."/>
        </authorList>
    </citation>
    <scope>NUCLEOTIDE SEQUENCE</scope>
</reference>
<dbReference type="Gene3D" id="3.90.180.10">
    <property type="entry name" value="Medium-chain alcohol dehydrogenases, catalytic domain"/>
    <property type="match status" value="1"/>
</dbReference>
<proteinExistence type="predicted"/>
<dbReference type="EMBL" id="GU474945">
    <property type="protein sequence ID" value="ADI20658.1"/>
    <property type="molecule type" value="Genomic_DNA"/>
</dbReference>